<evidence type="ECO:0000313" key="2">
    <source>
        <dbReference type="EMBL" id="ORZ37090.1"/>
    </source>
</evidence>
<feature type="region of interest" description="Disordered" evidence="1">
    <location>
        <begin position="134"/>
        <end position="155"/>
    </location>
</feature>
<organism evidence="2 3">
    <name type="scientific">Catenaria anguillulae PL171</name>
    <dbReference type="NCBI Taxonomy" id="765915"/>
    <lineage>
        <taxon>Eukaryota</taxon>
        <taxon>Fungi</taxon>
        <taxon>Fungi incertae sedis</taxon>
        <taxon>Blastocladiomycota</taxon>
        <taxon>Blastocladiomycetes</taxon>
        <taxon>Blastocladiales</taxon>
        <taxon>Catenariaceae</taxon>
        <taxon>Catenaria</taxon>
    </lineage>
</organism>
<dbReference type="Proteomes" id="UP000193411">
    <property type="component" value="Unassembled WGS sequence"/>
</dbReference>
<dbReference type="EMBL" id="MCFL01000014">
    <property type="protein sequence ID" value="ORZ37090.1"/>
    <property type="molecule type" value="Genomic_DNA"/>
</dbReference>
<proteinExistence type="predicted"/>
<dbReference type="AlphaFoldDB" id="A0A1Y2HR86"/>
<reference evidence="2 3" key="1">
    <citation type="submission" date="2016-07" db="EMBL/GenBank/DDBJ databases">
        <title>Pervasive Adenine N6-methylation of Active Genes in Fungi.</title>
        <authorList>
            <consortium name="DOE Joint Genome Institute"/>
            <person name="Mondo S.J."/>
            <person name="Dannebaum R.O."/>
            <person name="Kuo R.C."/>
            <person name="Labutti K."/>
            <person name="Haridas S."/>
            <person name="Kuo A."/>
            <person name="Salamov A."/>
            <person name="Ahrendt S.R."/>
            <person name="Lipzen A."/>
            <person name="Sullivan W."/>
            <person name="Andreopoulos W.B."/>
            <person name="Clum A."/>
            <person name="Lindquist E."/>
            <person name="Daum C."/>
            <person name="Ramamoorthy G.K."/>
            <person name="Gryganskyi A."/>
            <person name="Culley D."/>
            <person name="Magnuson J.K."/>
            <person name="James T.Y."/>
            <person name="O'Malley M.A."/>
            <person name="Stajich J.E."/>
            <person name="Spatafora J.W."/>
            <person name="Visel A."/>
            <person name="Grigoriev I.V."/>
        </authorList>
    </citation>
    <scope>NUCLEOTIDE SEQUENCE [LARGE SCALE GENOMIC DNA]</scope>
    <source>
        <strain evidence="2 3">PL171</strain>
    </source>
</reference>
<evidence type="ECO:0000256" key="1">
    <source>
        <dbReference type="SAM" id="MobiDB-lite"/>
    </source>
</evidence>
<evidence type="ECO:0000313" key="3">
    <source>
        <dbReference type="Proteomes" id="UP000193411"/>
    </source>
</evidence>
<protein>
    <submittedName>
        <fullName evidence="2">Uncharacterized protein</fullName>
    </submittedName>
</protein>
<comment type="caution">
    <text evidence="2">The sequence shown here is derived from an EMBL/GenBank/DDBJ whole genome shotgun (WGS) entry which is preliminary data.</text>
</comment>
<gene>
    <name evidence="2" type="ORF">BCR44DRAFT_26804</name>
</gene>
<keyword evidence="3" id="KW-1185">Reference proteome</keyword>
<accession>A0A1Y2HR86</accession>
<sequence>MIDKKSRLRLRVSHIRRKNAGRKERNEQVCTAAIAVVGHDDLRRWVLSGGPPNEALRFRGDANYINGAHLTHGIVVRMINAIISFGLKDSRLSGSVKAPAGSRLSDASKVADGARVFTKPRRNGKINLKPANIHEESSRESHISQGLRQPTAAESIRGSWRLSKNGACFHRERAAREEATVEGEPYCQPSMGWLTRFARELEREMRSRQSEETVNVMAAIESDSQSDVRQMKWELMQCERSGNDRPSQKERTLSLLQSVLKRI</sequence>
<name>A0A1Y2HR86_9FUNG</name>